<feature type="region of interest" description="Disordered" evidence="1">
    <location>
        <begin position="125"/>
        <end position="188"/>
    </location>
</feature>
<evidence type="ECO:0000313" key="2">
    <source>
        <dbReference type="Proteomes" id="UP000095284"/>
    </source>
</evidence>
<feature type="compositionally biased region" description="Basic and acidic residues" evidence="1">
    <location>
        <begin position="148"/>
        <end position="157"/>
    </location>
</feature>
<dbReference type="AlphaFoldDB" id="A0A1I7S280"/>
<organism evidence="2 3">
    <name type="scientific">Bursaphelenchus xylophilus</name>
    <name type="common">Pinewood nematode worm</name>
    <name type="synonym">Aphelenchoides xylophilus</name>
    <dbReference type="NCBI Taxonomy" id="6326"/>
    <lineage>
        <taxon>Eukaryota</taxon>
        <taxon>Metazoa</taxon>
        <taxon>Ecdysozoa</taxon>
        <taxon>Nematoda</taxon>
        <taxon>Chromadorea</taxon>
        <taxon>Rhabditida</taxon>
        <taxon>Tylenchina</taxon>
        <taxon>Tylenchomorpha</taxon>
        <taxon>Aphelenchoidea</taxon>
        <taxon>Aphelenchoididae</taxon>
        <taxon>Bursaphelenchus</taxon>
    </lineage>
</organism>
<protein>
    <submittedName>
        <fullName evidence="3">DEK_C domain-containing protein</fullName>
    </submittedName>
</protein>
<evidence type="ECO:0000256" key="1">
    <source>
        <dbReference type="SAM" id="MobiDB-lite"/>
    </source>
</evidence>
<proteinExistence type="predicted"/>
<evidence type="ECO:0000313" key="3">
    <source>
        <dbReference type="WBParaSite" id="BXY_0710900.1"/>
    </source>
</evidence>
<accession>A0A1I7S280</accession>
<dbReference type="WBParaSite" id="BXY_0710900.1">
    <property type="protein sequence ID" value="BXY_0710900.1"/>
    <property type="gene ID" value="BXY_0710900"/>
</dbReference>
<dbReference type="Proteomes" id="UP000095284">
    <property type="component" value="Unplaced"/>
</dbReference>
<sequence>MPIEVYFIKRHDWKLTDAFVLHMPSREFGLPSVRRLIQKKMGLSDQVEPLFVRKIEENGIMEDVNKDRWDSARFERADIVEVYFGLYAKYRPKKGNVGKLTMKEKKFKDRLDKIKEELPELWKHSNQSPTKTVDVRVPDGFWSPGRRPTREGLRSQAEETTNEAPERTMEVDEVENNEPETSRSQEQLRKYRELATPKRPVSLTPAQVEDQDKLMKFKLLDIIKKHRADRLLRDIEEKKIDARTYQDLATCLADHITRETTTLWTKNEIYDVIVGYLSDFDFLDINELLGPNNPRLPNRLRALKNKRMS</sequence>
<name>A0A1I7S280_BURXY</name>
<reference evidence="3" key="1">
    <citation type="submission" date="2016-11" db="UniProtKB">
        <authorList>
            <consortium name="WormBaseParasite"/>
        </authorList>
    </citation>
    <scope>IDENTIFICATION</scope>
</reference>